<comment type="caution">
    <text evidence="2">The sequence shown here is derived from an EMBL/GenBank/DDBJ whole genome shotgun (WGS) entry which is preliminary data.</text>
</comment>
<reference evidence="2" key="1">
    <citation type="journal article" date="2023" name="Front. Mar. Sci.">
        <title>A new Merluccius polli reference genome to investigate the effects of global change in West African waters.</title>
        <authorList>
            <person name="Mateo J.L."/>
            <person name="Blanco-Fernandez C."/>
            <person name="Garcia-Vazquez E."/>
            <person name="Machado-Schiaffino G."/>
        </authorList>
    </citation>
    <scope>NUCLEOTIDE SEQUENCE</scope>
    <source>
        <strain evidence="2">C29</strain>
        <tissue evidence="2">Fin</tissue>
    </source>
</reference>
<dbReference type="AlphaFoldDB" id="A0AA47NB84"/>
<dbReference type="EMBL" id="JAOPHQ010000329">
    <property type="protein sequence ID" value="KAK0154862.1"/>
    <property type="molecule type" value="Genomic_DNA"/>
</dbReference>
<gene>
    <name evidence="2" type="ORF">N1851_002825</name>
</gene>
<dbReference type="PANTHER" id="PTHR46791">
    <property type="entry name" value="EXPRESSED PROTEIN"/>
    <property type="match status" value="1"/>
</dbReference>
<organism evidence="2 3">
    <name type="scientific">Merluccius polli</name>
    <name type="common">Benguela hake</name>
    <name type="synonym">Merluccius cadenati</name>
    <dbReference type="NCBI Taxonomy" id="89951"/>
    <lineage>
        <taxon>Eukaryota</taxon>
        <taxon>Metazoa</taxon>
        <taxon>Chordata</taxon>
        <taxon>Craniata</taxon>
        <taxon>Vertebrata</taxon>
        <taxon>Euteleostomi</taxon>
        <taxon>Actinopterygii</taxon>
        <taxon>Neopterygii</taxon>
        <taxon>Teleostei</taxon>
        <taxon>Neoteleostei</taxon>
        <taxon>Acanthomorphata</taxon>
        <taxon>Zeiogadaria</taxon>
        <taxon>Gadariae</taxon>
        <taxon>Gadiformes</taxon>
        <taxon>Gadoidei</taxon>
        <taxon>Merlucciidae</taxon>
        <taxon>Merluccius</taxon>
    </lineage>
</organism>
<evidence type="ECO:0000313" key="2">
    <source>
        <dbReference type="EMBL" id="KAK0154862.1"/>
    </source>
</evidence>
<name>A0AA47NB84_MERPO</name>
<dbReference type="PANTHER" id="PTHR46791:SF13">
    <property type="entry name" value="CLR5 DOMAIN-CONTAINING PROTEIN"/>
    <property type="match status" value="1"/>
</dbReference>
<proteinExistence type="predicted"/>
<sequence length="296" mass="33531">MQQLIEFHFELGLMYKDILTALHTTHGYSLSERQLKRVLCSRGLRPWKEYSNLDELLDFIRDQLKFSGQIHGWILEVCGKQDISIGILTTPRDSTLFVTLTHKLKPYGICINGHKDGFSGKMIWLNSYTSSKPPKNINKPNGRLNIMYAIPQLYRTTDFLSSVQDEDLQMCKAECIFNKQCHVTKMCMSCAILPWLNLSGHCLETHIKPLLYNQFPEQPGARLQVLSALTLDPSVSLKPCSDPPDPLSRLLQASPSRVDQSHLSGFGHIRVNRPHGEQKRRSASVEMQSGNPSAIV</sequence>
<accession>A0AA47NB84</accession>
<feature type="compositionally biased region" description="Polar residues" evidence="1">
    <location>
        <begin position="285"/>
        <end position="296"/>
    </location>
</feature>
<protein>
    <submittedName>
        <fullName evidence="2">Uncharacterized protein</fullName>
    </submittedName>
</protein>
<evidence type="ECO:0000313" key="3">
    <source>
        <dbReference type="Proteomes" id="UP001174136"/>
    </source>
</evidence>
<evidence type="ECO:0000256" key="1">
    <source>
        <dbReference type="SAM" id="MobiDB-lite"/>
    </source>
</evidence>
<dbReference type="Proteomes" id="UP001174136">
    <property type="component" value="Unassembled WGS sequence"/>
</dbReference>
<feature type="region of interest" description="Disordered" evidence="1">
    <location>
        <begin position="258"/>
        <end position="296"/>
    </location>
</feature>
<keyword evidence="3" id="KW-1185">Reference proteome</keyword>